<dbReference type="AlphaFoldDB" id="A0A059BK49"/>
<sequence>MSNVLQLVEIVRGQEGHSNGGFHYSICSSRTKPPISLRKERKAIAAVTVINSLNNCAGINLKKIKEGSS</sequence>
<organism evidence="1">
    <name type="scientific">Eucalyptus grandis</name>
    <name type="common">Flooded gum</name>
    <dbReference type="NCBI Taxonomy" id="71139"/>
    <lineage>
        <taxon>Eukaryota</taxon>
        <taxon>Viridiplantae</taxon>
        <taxon>Streptophyta</taxon>
        <taxon>Embryophyta</taxon>
        <taxon>Tracheophyta</taxon>
        <taxon>Spermatophyta</taxon>
        <taxon>Magnoliopsida</taxon>
        <taxon>eudicotyledons</taxon>
        <taxon>Gunneridae</taxon>
        <taxon>Pentapetalae</taxon>
        <taxon>rosids</taxon>
        <taxon>malvids</taxon>
        <taxon>Myrtales</taxon>
        <taxon>Myrtaceae</taxon>
        <taxon>Myrtoideae</taxon>
        <taxon>Eucalypteae</taxon>
        <taxon>Eucalyptus</taxon>
    </lineage>
</organism>
<dbReference type="InParanoid" id="A0A059BK49"/>
<gene>
    <name evidence="1" type="ORF">EUGRSUZ_F00099</name>
</gene>
<dbReference type="Gramene" id="KCW66266">
    <property type="protein sequence ID" value="KCW66266"/>
    <property type="gene ID" value="EUGRSUZ_F00099"/>
</dbReference>
<reference evidence="1" key="1">
    <citation type="submission" date="2013-07" db="EMBL/GenBank/DDBJ databases">
        <title>The genome of Eucalyptus grandis.</title>
        <authorList>
            <person name="Schmutz J."/>
            <person name="Hayes R."/>
            <person name="Myburg A."/>
            <person name="Tuskan G."/>
            <person name="Grattapaglia D."/>
            <person name="Rokhsar D.S."/>
        </authorList>
    </citation>
    <scope>NUCLEOTIDE SEQUENCE</scope>
    <source>
        <tissue evidence="1">Leaf extractions</tissue>
    </source>
</reference>
<evidence type="ECO:0000313" key="1">
    <source>
        <dbReference type="EMBL" id="KCW66266.1"/>
    </source>
</evidence>
<name>A0A059BK49_EUCGR</name>
<proteinExistence type="predicted"/>
<accession>A0A059BK49</accession>
<dbReference type="EMBL" id="KK198758">
    <property type="protein sequence ID" value="KCW66266.1"/>
    <property type="molecule type" value="Genomic_DNA"/>
</dbReference>
<protein>
    <submittedName>
        <fullName evidence="1">Uncharacterized protein</fullName>
    </submittedName>
</protein>